<protein>
    <submittedName>
        <fullName evidence="1">Uncharacterized protein</fullName>
    </submittedName>
</protein>
<sequence>MAFKFLRTISEASTFSKAGNLSVKTDGKAGLKPKTNWLGEKPKLLSHAFLAATDHASAMCTSQFASSDTLLTRVPITPFKRSHTPLDHGLSAAVAIILTLNDAPNSLSSGLLNSPPLSVSILAGAPNIVIQLRNTPEIIVEGILFFTTVAAQKRAQRSTITRKIFEHHTFRSIAKTSLKVFARGMHTTGLGEGLLNFKHVWH</sequence>
<evidence type="ECO:0000313" key="2">
    <source>
        <dbReference type="Proteomes" id="UP001497623"/>
    </source>
</evidence>
<keyword evidence="2" id="KW-1185">Reference proteome</keyword>
<organism evidence="1 2">
    <name type="scientific">Meganyctiphanes norvegica</name>
    <name type="common">Northern krill</name>
    <name type="synonym">Thysanopoda norvegica</name>
    <dbReference type="NCBI Taxonomy" id="48144"/>
    <lineage>
        <taxon>Eukaryota</taxon>
        <taxon>Metazoa</taxon>
        <taxon>Ecdysozoa</taxon>
        <taxon>Arthropoda</taxon>
        <taxon>Crustacea</taxon>
        <taxon>Multicrustacea</taxon>
        <taxon>Malacostraca</taxon>
        <taxon>Eumalacostraca</taxon>
        <taxon>Eucarida</taxon>
        <taxon>Euphausiacea</taxon>
        <taxon>Euphausiidae</taxon>
        <taxon>Meganyctiphanes</taxon>
    </lineage>
</organism>
<name>A0AAV2QB62_MEGNR</name>
<proteinExistence type="predicted"/>
<dbReference type="AlphaFoldDB" id="A0AAV2QB62"/>
<accession>A0AAV2QB62</accession>
<dbReference type="Proteomes" id="UP001497623">
    <property type="component" value="Unassembled WGS sequence"/>
</dbReference>
<gene>
    <name evidence="1" type="ORF">MNOR_LOCUS10036</name>
</gene>
<dbReference type="EMBL" id="CAXKWB010004978">
    <property type="protein sequence ID" value="CAL4076016.1"/>
    <property type="molecule type" value="Genomic_DNA"/>
</dbReference>
<reference evidence="1 2" key="1">
    <citation type="submission" date="2024-05" db="EMBL/GenBank/DDBJ databases">
        <authorList>
            <person name="Wallberg A."/>
        </authorList>
    </citation>
    <scope>NUCLEOTIDE SEQUENCE [LARGE SCALE GENOMIC DNA]</scope>
</reference>
<comment type="caution">
    <text evidence="1">The sequence shown here is derived from an EMBL/GenBank/DDBJ whole genome shotgun (WGS) entry which is preliminary data.</text>
</comment>
<evidence type="ECO:0000313" key="1">
    <source>
        <dbReference type="EMBL" id="CAL4076016.1"/>
    </source>
</evidence>